<gene>
    <name evidence="6" type="primary">mrnC</name>
    <name evidence="8" type="ORF">H9865_08825</name>
</gene>
<dbReference type="PIRSF" id="PIRSF005520">
    <property type="entry name" value="UCP005520"/>
    <property type="match status" value="1"/>
</dbReference>
<evidence type="ECO:0000313" key="8">
    <source>
        <dbReference type="EMBL" id="HIX06180.1"/>
    </source>
</evidence>
<keyword evidence="1 6" id="KW-0690">Ribosome biogenesis</keyword>
<reference evidence="8" key="1">
    <citation type="journal article" date="2021" name="PeerJ">
        <title>Extensive microbial diversity within the chicken gut microbiome revealed by metagenomics and culture.</title>
        <authorList>
            <person name="Gilroy R."/>
            <person name="Ravi A."/>
            <person name="Getino M."/>
            <person name="Pursley I."/>
            <person name="Horton D.L."/>
            <person name="Alikhan N.F."/>
            <person name="Baker D."/>
            <person name="Gharbi K."/>
            <person name="Hall N."/>
            <person name="Watson M."/>
            <person name="Adriaenssens E.M."/>
            <person name="Foster-Nyarko E."/>
            <person name="Jarju S."/>
            <person name="Secka A."/>
            <person name="Antonio M."/>
            <person name="Oren A."/>
            <person name="Chaudhuri R.R."/>
            <person name="La Ragione R."/>
            <person name="Hildebrand F."/>
            <person name="Pallen M.J."/>
        </authorList>
    </citation>
    <scope>NUCLEOTIDE SEQUENCE</scope>
    <source>
        <strain evidence="8">2239</strain>
    </source>
</reference>
<evidence type="ECO:0000256" key="4">
    <source>
        <dbReference type="ARBA" id="ARBA00022759"/>
    </source>
</evidence>
<dbReference type="HAMAP" id="MF_01468">
    <property type="entry name" value="RNase_Mini_III"/>
    <property type="match status" value="1"/>
</dbReference>
<dbReference type="GO" id="GO:0005737">
    <property type="term" value="C:cytoplasm"/>
    <property type="evidence" value="ECO:0007669"/>
    <property type="project" value="UniProtKB-SubCell"/>
</dbReference>
<evidence type="ECO:0000259" key="7">
    <source>
        <dbReference type="SMART" id="SM00535"/>
    </source>
</evidence>
<evidence type="ECO:0000256" key="6">
    <source>
        <dbReference type="HAMAP-Rule" id="MF_01468"/>
    </source>
</evidence>
<comment type="caution">
    <text evidence="8">The sequence shown here is derived from an EMBL/GenBank/DDBJ whole genome shotgun (WGS) entry which is preliminary data.</text>
</comment>
<organism evidence="8 9">
    <name type="scientific">Candidatus Allofournierella pullicola</name>
    <dbReference type="NCBI Taxonomy" id="2838596"/>
    <lineage>
        <taxon>Bacteria</taxon>
        <taxon>Bacillati</taxon>
        <taxon>Bacillota</taxon>
        <taxon>Clostridia</taxon>
        <taxon>Eubacteriales</taxon>
        <taxon>Oscillospiraceae</taxon>
        <taxon>Allofournierella</taxon>
    </lineage>
</organism>
<keyword evidence="8" id="KW-0436">Ligase</keyword>
<reference evidence="8" key="2">
    <citation type="submission" date="2021-04" db="EMBL/GenBank/DDBJ databases">
        <authorList>
            <person name="Gilroy R."/>
        </authorList>
    </citation>
    <scope>NUCLEOTIDE SEQUENCE</scope>
    <source>
        <strain evidence="8">2239</strain>
    </source>
</reference>
<evidence type="ECO:0000313" key="9">
    <source>
        <dbReference type="Proteomes" id="UP000824193"/>
    </source>
</evidence>
<evidence type="ECO:0000256" key="1">
    <source>
        <dbReference type="ARBA" id="ARBA00022517"/>
    </source>
</evidence>
<sequence length="139" mass="15533">MYLESESPVDIHEQSPLNLAFVGDGVLELLVRRRLVERTRLTPGKLHAVCVKYVSAKGQCKALEVIEPLLTEAEQAVLRRGRNASKATVAKHATPQEYRASTGFEALLGWLYLTGQTARIEELFEALWAGFDPLEKPEE</sequence>
<dbReference type="Pfam" id="PF00636">
    <property type="entry name" value="Ribonuclease_3"/>
    <property type="match status" value="1"/>
</dbReference>
<dbReference type="EMBL" id="DXFW01000027">
    <property type="protein sequence ID" value="HIX06180.1"/>
    <property type="molecule type" value="Genomic_DNA"/>
</dbReference>
<comment type="function">
    <text evidence="6">Involved in correct processing of both the 5' and 3' ends of 23S rRNA precursor. Processes 30S rRNA precursor transcript even in absence of ribonuclease 3 (Rnc); Rnc processes 30S rRNA into smaller rRNA precursors.</text>
</comment>
<accession>A0A9D1V4V8</accession>
<keyword evidence="6" id="KW-0963">Cytoplasm</keyword>
<dbReference type="Proteomes" id="UP000824193">
    <property type="component" value="Unassembled WGS sequence"/>
</dbReference>
<dbReference type="Gene3D" id="1.10.1520.10">
    <property type="entry name" value="Ribonuclease III domain"/>
    <property type="match status" value="1"/>
</dbReference>
<dbReference type="InterPro" id="IPR036389">
    <property type="entry name" value="RNase_III_sf"/>
</dbReference>
<dbReference type="GO" id="GO:0004525">
    <property type="term" value="F:ribonuclease III activity"/>
    <property type="evidence" value="ECO:0007669"/>
    <property type="project" value="InterPro"/>
</dbReference>
<dbReference type="PANTHER" id="PTHR34276">
    <property type="entry name" value="MINI-RIBONUCLEASE 3"/>
    <property type="match status" value="1"/>
</dbReference>
<dbReference type="GO" id="GO:0016874">
    <property type="term" value="F:ligase activity"/>
    <property type="evidence" value="ECO:0007669"/>
    <property type="project" value="UniProtKB-KW"/>
</dbReference>
<comment type="subcellular location">
    <subcellularLocation>
        <location evidence="6">Cytoplasm</location>
    </subcellularLocation>
</comment>
<comment type="similarity">
    <text evidence="6">Belongs to the MrnC RNase family.</text>
</comment>
<dbReference type="SUPFAM" id="SSF69065">
    <property type="entry name" value="RNase III domain-like"/>
    <property type="match status" value="1"/>
</dbReference>
<evidence type="ECO:0000256" key="5">
    <source>
        <dbReference type="ARBA" id="ARBA00022801"/>
    </source>
</evidence>
<evidence type="ECO:0000256" key="2">
    <source>
        <dbReference type="ARBA" id="ARBA00022552"/>
    </source>
</evidence>
<dbReference type="AlphaFoldDB" id="A0A9D1V4V8"/>
<comment type="cofactor">
    <cofactor evidence="6">
        <name>Mg(2+)</name>
        <dbReference type="ChEBI" id="CHEBI:18420"/>
    </cofactor>
</comment>
<keyword evidence="6" id="KW-0699">rRNA-binding</keyword>
<name>A0A9D1V4V8_9FIRM</name>
<dbReference type="InterPro" id="IPR008226">
    <property type="entry name" value="Mini3_fam"/>
</dbReference>
<feature type="domain" description="RNase III" evidence="7">
    <location>
        <begin position="4"/>
        <end position="137"/>
    </location>
</feature>
<dbReference type="CDD" id="cd00593">
    <property type="entry name" value="RIBOc"/>
    <property type="match status" value="1"/>
</dbReference>
<dbReference type="PANTHER" id="PTHR34276:SF1">
    <property type="entry name" value="MINI-RIBONUCLEASE 3"/>
    <property type="match status" value="1"/>
</dbReference>
<dbReference type="GO" id="GO:0019843">
    <property type="term" value="F:rRNA binding"/>
    <property type="evidence" value="ECO:0007669"/>
    <property type="project" value="UniProtKB-UniRule"/>
</dbReference>
<keyword evidence="5 6" id="KW-0378">Hydrolase</keyword>
<dbReference type="InterPro" id="IPR000999">
    <property type="entry name" value="RNase_III_dom"/>
</dbReference>
<keyword evidence="6" id="KW-0460">Magnesium</keyword>
<comment type="subunit">
    <text evidence="6">Homodimer.</text>
</comment>
<keyword evidence="4 6" id="KW-0255">Endonuclease</keyword>
<proteinExistence type="inferred from homology"/>
<keyword evidence="2 6" id="KW-0698">rRNA processing</keyword>
<keyword evidence="3 6" id="KW-0540">Nuclease</keyword>
<dbReference type="EC" id="3.1.26.-" evidence="6"/>
<protein>
    <recommendedName>
        <fullName evidence="6">Mini-ribonuclease 3</fullName>
        <shortName evidence="6">Mini-3</shortName>
        <shortName evidence="6">Mini-RNase 3</shortName>
        <ecNumber evidence="6">3.1.26.-</ecNumber>
    </recommendedName>
    <alternativeName>
        <fullName evidence="6">Mini-RNase III</fullName>
        <shortName evidence="6">Mini-III</shortName>
    </alternativeName>
</protein>
<dbReference type="SMART" id="SM00535">
    <property type="entry name" value="RIBOc"/>
    <property type="match status" value="1"/>
</dbReference>
<evidence type="ECO:0000256" key="3">
    <source>
        <dbReference type="ARBA" id="ARBA00022722"/>
    </source>
</evidence>
<feature type="active site" evidence="6">
    <location>
        <position position="24"/>
    </location>
</feature>
<dbReference type="GO" id="GO:0006364">
    <property type="term" value="P:rRNA processing"/>
    <property type="evidence" value="ECO:0007669"/>
    <property type="project" value="UniProtKB-UniRule"/>
</dbReference>
<keyword evidence="6" id="KW-0694">RNA-binding</keyword>